<evidence type="ECO:0000256" key="1">
    <source>
        <dbReference type="SAM" id="MobiDB-lite"/>
    </source>
</evidence>
<feature type="compositionally biased region" description="Polar residues" evidence="1">
    <location>
        <begin position="61"/>
        <end position="72"/>
    </location>
</feature>
<dbReference type="AlphaFoldDB" id="A0A2T6ZW19"/>
<organism evidence="2 3">
    <name type="scientific">Tuber borchii</name>
    <name type="common">White truffle</name>
    <dbReference type="NCBI Taxonomy" id="42251"/>
    <lineage>
        <taxon>Eukaryota</taxon>
        <taxon>Fungi</taxon>
        <taxon>Dikarya</taxon>
        <taxon>Ascomycota</taxon>
        <taxon>Pezizomycotina</taxon>
        <taxon>Pezizomycetes</taxon>
        <taxon>Pezizales</taxon>
        <taxon>Tuberaceae</taxon>
        <taxon>Tuber</taxon>
    </lineage>
</organism>
<gene>
    <name evidence="2" type="ORF">B9Z19DRAFT_1124863</name>
</gene>
<comment type="caution">
    <text evidence="2">The sequence shown here is derived from an EMBL/GenBank/DDBJ whole genome shotgun (WGS) entry which is preliminary data.</text>
</comment>
<feature type="region of interest" description="Disordered" evidence="1">
    <location>
        <begin position="46"/>
        <end position="72"/>
    </location>
</feature>
<protein>
    <submittedName>
        <fullName evidence="2">Uncharacterized protein</fullName>
    </submittedName>
</protein>
<proteinExistence type="predicted"/>
<evidence type="ECO:0000313" key="3">
    <source>
        <dbReference type="Proteomes" id="UP000244722"/>
    </source>
</evidence>
<dbReference type="OrthoDB" id="5285218at2759"/>
<name>A0A2T6ZW19_TUBBO</name>
<dbReference type="EMBL" id="NESQ01000085">
    <property type="protein sequence ID" value="PUU79675.1"/>
    <property type="molecule type" value="Genomic_DNA"/>
</dbReference>
<dbReference type="Proteomes" id="UP000244722">
    <property type="component" value="Unassembled WGS sequence"/>
</dbReference>
<accession>A0A2T6ZW19</accession>
<evidence type="ECO:0000313" key="2">
    <source>
        <dbReference type="EMBL" id="PUU79675.1"/>
    </source>
</evidence>
<sequence>MGFLDKLQSKIELFRLEQRYTKRKRRTTFISDAQYVDGEYVYKSYHPSSPSKGSFRVSEFGTGNTRRPSNQS</sequence>
<keyword evidence="3" id="KW-1185">Reference proteome</keyword>
<reference evidence="2 3" key="1">
    <citation type="submission" date="2017-04" db="EMBL/GenBank/DDBJ databases">
        <title>Draft genome sequence of Tuber borchii Vittad., a whitish edible truffle.</title>
        <authorList>
            <consortium name="DOE Joint Genome Institute"/>
            <person name="Murat C."/>
            <person name="Kuo A."/>
            <person name="Barry K.W."/>
            <person name="Clum A."/>
            <person name="Dockter R.B."/>
            <person name="Fauchery L."/>
            <person name="Iotti M."/>
            <person name="Kohler A."/>
            <person name="Labutti K."/>
            <person name="Lindquist E.A."/>
            <person name="Lipzen A."/>
            <person name="Ohm R.A."/>
            <person name="Wang M."/>
            <person name="Grigoriev I.V."/>
            <person name="Zambonelli A."/>
            <person name="Martin F.M."/>
        </authorList>
    </citation>
    <scope>NUCLEOTIDE SEQUENCE [LARGE SCALE GENOMIC DNA]</scope>
    <source>
        <strain evidence="2 3">Tbo3840</strain>
    </source>
</reference>